<dbReference type="Proteomes" id="UP000184611">
    <property type="component" value="Unassembled WGS sequence"/>
</dbReference>
<dbReference type="EMBL" id="FRYK01000002">
    <property type="protein sequence ID" value="SHO73104.1"/>
    <property type="molecule type" value="Genomic_DNA"/>
</dbReference>
<sequence length="326" mass="38673">MKQYHIQKYKSENYDVWNEFVAQAKNATFLFHRDFMEYHQDRFEDYSLLVFDENHKLQALVPANISNQHVFSHQGLTYGGILINQKTRLSDFILIAKEVFEYWNQKGVQKATFKEIPTIYHQIPSNEFQYLVFLMQGKLVRRDVLSVLDLKAKFTYSRDRKNGIKRGIKNDLIVKEEANFELFWSEILIPNLVDKYQVKPVHSLEEIQHLHNRFPKNIRQFNVYQNDKIVAGTTVFESNFVAHSQYISANTKKNELGSLDFLHDYLISNVFKDKDYFDFGISNESEGRNINEGLLYWKESFGARSITQDFYEIEIKNYKLLDKVLL</sequence>
<accession>A0A1M7ZW40</accession>
<dbReference type="InterPro" id="IPR016181">
    <property type="entry name" value="Acyl_CoA_acyltransferase"/>
</dbReference>
<evidence type="ECO:0000313" key="1">
    <source>
        <dbReference type="EMBL" id="SHO73104.1"/>
    </source>
</evidence>
<keyword evidence="2" id="KW-1185">Reference proteome</keyword>
<evidence type="ECO:0000313" key="2">
    <source>
        <dbReference type="Proteomes" id="UP000184611"/>
    </source>
</evidence>
<evidence type="ECO:0008006" key="3">
    <source>
        <dbReference type="Google" id="ProtNLM"/>
    </source>
</evidence>
<proteinExistence type="predicted"/>
<dbReference type="STRING" id="416016.SAMN05443547_1455"/>
<dbReference type="RefSeq" id="WP_073582922.1">
    <property type="nucleotide sequence ID" value="NZ_CBCSEA010000006.1"/>
</dbReference>
<organism evidence="1 2">
    <name type="scientific">Flavobacterium cucumis</name>
    <dbReference type="NCBI Taxonomy" id="416016"/>
    <lineage>
        <taxon>Bacteria</taxon>
        <taxon>Pseudomonadati</taxon>
        <taxon>Bacteroidota</taxon>
        <taxon>Flavobacteriia</taxon>
        <taxon>Flavobacteriales</taxon>
        <taxon>Flavobacteriaceae</taxon>
        <taxon>Flavobacterium</taxon>
    </lineage>
</organism>
<reference evidence="2" key="1">
    <citation type="submission" date="2016-12" db="EMBL/GenBank/DDBJ databases">
        <authorList>
            <person name="Varghese N."/>
            <person name="Submissions S."/>
        </authorList>
    </citation>
    <scope>NUCLEOTIDE SEQUENCE [LARGE SCALE GENOMIC DNA]</scope>
    <source>
        <strain evidence="2">DSM 18830</strain>
    </source>
</reference>
<dbReference type="OrthoDB" id="9808687at2"/>
<name>A0A1M7ZW40_9FLAO</name>
<dbReference type="AlphaFoldDB" id="A0A1M7ZW40"/>
<dbReference type="SUPFAM" id="SSF55729">
    <property type="entry name" value="Acyl-CoA N-acyltransferases (Nat)"/>
    <property type="match status" value="1"/>
</dbReference>
<dbReference type="Gene3D" id="3.40.630.30">
    <property type="match status" value="1"/>
</dbReference>
<gene>
    <name evidence="1" type="ORF">SAMN05443547_1455</name>
</gene>
<protein>
    <recommendedName>
        <fullName evidence="3">Acetyltransferase (GNAT) domain-containing protein</fullName>
    </recommendedName>
</protein>